<dbReference type="OrthoDB" id="4953at2759"/>
<evidence type="ECO:0000259" key="3">
    <source>
        <dbReference type="Pfam" id="PF05193"/>
    </source>
</evidence>
<protein>
    <submittedName>
        <fullName evidence="4">LAFE_0E02344g1_1</fullName>
    </submittedName>
</protein>
<dbReference type="Gene3D" id="3.30.830.10">
    <property type="entry name" value="Metalloenzyme, LuxS/M16 peptidase-like"/>
    <property type="match status" value="4"/>
</dbReference>
<dbReference type="SUPFAM" id="SSF63411">
    <property type="entry name" value="LuxS/MPP-like metallohydrolase"/>
    <property type="match status" value="3"/>
</dbReference>
<accession>A0A1G4MCQ3</accession>
<feature type="domain" description="Peptidase M16 C-terminal" evidence="3">
    <location>
        <begin position="194"/>
        <end position="364"/>
    </location>
</feature>
<dbReference type="GO" id="GO:0046872">
    <property type="term" value="F:metal ion binding"/>
    <property type="evidence" value="ECO:0007669"/>
    <property type="project" value="InterPro"/>
</dbReference>
<dbReference type="PANTHER" id="PTHR43016:SF16">
    <property type="entry name" value="METALLOPROTEASE, PUTATIVE (AFU_ORTHOLOGUE AFUA_4G07610)-RELATED"/>
    <property type="match status" value="1"/>
</dbReference>
<evidence type="ECO:0000313" key="4">
    <source>
        <dbReference type="EMBL" id="SCW01559.1"/>
    </source>
</evidence>
<dbReference type="Pfam" id="PF05193">
    <property type="entry name" value="Peptidase_M16_C"/>
    <property type="match status" value="1"/>
</dbReference>
<dbReference type="PANTHER" id="PTHR43016">
    <property type="entry name" value="PRESEQUENCE PROTEASE"/>
    <property type="match status" value="1"/>
</dbReference>
<keyword evidence="5" id="KW-1185">Reference proteome</keyword>
<evidence type="ECO:0000259" key="2">
    <source>
        <dbReference type="Pfam" id="PF00675"/>
    </source>
</evidence>
<dbReference type="FunFam" id="3.30.830.10:FF:000015">
    <property type="entry name" value="Putative zinc metalloprotease"/>
    <property type="match status" value="1"/>
</dbReference>
<dbReference type="InterPro" id="IPR011765">
    <property type="entry name" value="Pept_M16_N"/>
</dbReference>
<feature type="region of interest" description="Disordered" evidence="1">
    <location>
        <begin position="1011"/>
        <end position="1031"/>
    </location>
</feature>
<dbReference type="OMA" id="CVEGPFW"/>
<sequence length="1031" mass="117344">MVFNKLVSFQIDYAPQYYLTKYISTHSRLQLIHINNKASPIVEGFFAVGTECPTDSGVPHTLEHLIFMGSHNHPYKGLLDMAGNLCMSSTNAWTATDQTVYTLTTAGWSGFKKLLPIYLDHILNPTLSEHAFTTEVHHIDPDDLEDKGVVYSEMQAMESDSDFIITLEKQRQMFPEGSGYRSETGGLTANLRELTNDAVKKFHEDMYSPDNLCVIVVGHVPQDELLKIMENFDSELPEFKGNRKKPFVDTKESQIPQRRSDLTQSEVEFPEVDESQGGMTFAWIGEPFPSHLNDLGVTILMEYFTKTALAPFTKELIETADPLANHVSFDTDDFMRTIVNLTFYGVPTERLGEAKEKVLDVIQNHSIDLSRIRQVVENEKWTFVQDCERSPFILSELCITDFLYGSDDGKLLEESLKDLKDFELLLQWEKSQWQELLQRNFVDNRPVIVLGKPSSSLYAQLEEEQKTRLEERKASLGDQGSRALKRKLEDAIKANSKAIPPELLEQFVVDDPVKSIDFIETKGITTIRNPLNDETDELTRRVLNQKPPNFPFFLHLEHFTSEFVHISFCLNTTTVKDVSLLPLYHVMCKIFSFPMRCEDGSIEPFEKVLSTLKAETIQSSLSMGIQGVFTNLLQVHIGSRYSNYKEAVKWIKHCLYDMVFDEERISIFIESFLSSIVELKRSGYDMLDSLINRHTFTPRAMKKSTDGLFVKDILQAYLDEINNGNFETKVLPKLEILRDQLRANFNTFHILISGNAEKMGDIYGPWMEYFGEYVDKQNEVMKVPPVPRLTDTLSDLGKDMRDTAHIVTTPASESSYVSVISNLPSGFDYYHPDYPAIVLAEEYLGCVEGPLWNGIRGAGLAYDGSIRKRMESSLIEFSFYRAADATGCFQAAKEIVHNFAAGVTKFEPNLLPAALSSVLLSMAQAESDYFSLAGKKYADIFCRNKEPNYNKQFLEKLGELTADDLQRVVKEYFVDIFNPRRGAVFISCHPTKLDSIRAFLQQEGYDVSVEELEEDSDYESDDDSCSDSQED</sequence>
<dbReference type="InterPro" id="IPR011249">
    <property type="entry name" value="Metalloenz_LuxS/M16"/>
</dbReference>
<evidence type="ECO:0000313" key="5">
    <source>
        <dbReference type="Proteomes" id="UP000190831"/>
    </source>
</evidence>
<proteinExistence type="predicted"/>
<gene>
    <name evidence="4" type="ORF">LAFE_0E02344G</name>
</gene>
<organism evidence="4 5">
    <name type="scientific">Lachancea fermentati</name>
    <name type="common">Zygosaccharomyces fermentati</name>
    <dbReference type="NCBI Taxonomy" id="4955"/>
    <lineage>
        <taxon>Eukaryota</taxon>
        <taxon>Fungi</taxon>
        <taxon>Dikarya</taxon>
        <taxon>Ascomycota</taxon>
        <taxon>Saccharomycotina</taxon>
        <taxon>Saccharomycetes</taxon>
        <taxon>Saccharomycetales</taxon>
        <taxon>Saccharomycetaceae</taxon>
        <taxon>Lachancea</taxon>
    </lineage>
</organism>
<dbReference type="EMBL" id="LT598488">
    <property type="protein sequence ID" value="SCW01559.1"/>
    <property type="molecule type" value="Genomic_DNA"/>
</dbReference>
<reference evidence="5" key="1">
    <citation type="submission" date="2016-03" db="EMBL/GenBank/DDBJ databases">
        <authorList>
            <person name="Devillers H."/>
        </authorList>
    </citation>
    <scope>NUCLEOTIDE SEQUENCE [LARGE SCALE GENOMIC DNA]</scope>
</reference>
<dbReference type="InterPro" id="IPR007863">
    <property type="entry name" value="Peptidase_M16_C"/>
</dbReference>
<feature type="domain" description="Peptidase M16 N-terminal" evidence="2">
    <location>
        <begin position="53"/>
        <end position="138"/>
    </location>
</feature>
<evidence type="ECO:0000256" key="1">
    <source>
        <dbReference type="SAM" id="MobiDB-lite"/>
    </source>
</evidence>
<name>A0A1G4MCQ3_LACFM</name>
<dbReference type="AlphaFoldDB" id="A0A1G4MCQ3"/>
<dbReference type="FunFam" id="3.30.830.10:FF:000031">
    <property type="entry name" value="Putative zinc metalloprotease"/>
    <property type="match status" value="1"/>
</dbReference>
<dbReference type="Proteomes" id="UP000190831">
    <property type="component" value="Chromosome E"/>
</dbReference>
<dbReference type="Pfam" id="PF00675">
    <property type="entry name" value="Peptidase_M16"/>
    <property type="match status" value="1"/>
</dbReference>